<keyword evidence="3" id="KW-1185">Reference proteome</keyword>
<gene>
    <name evidence="2" type="ORF">FMAN_07315</name>
</gene>
<feature type="region of interest" description="Disordered" evidence="1">
    <location>
        <begin position="245"/>
        <end position="270"/>
    </location>
</feature>
<dbReference type="Proteomes" id="UP000184255">
    <property type="component" value="Unassembled WGS sequence"/>
</dbReference>
<dbReference type="EMBL" id="FCQH01000005">
    <property type="protein sequence ID" value="CVK92419.1"/>
    <property type="molecule type" value="Genomic_DNA"/>
</dbReference>
<dbReference type="RefSeq" id="XP_041681537.1">
    <property type="nucleotide sequence ID" value="XM_041830922.1"/>
</dbReference>
<reference evidence="3" key="1">
    <citation type="journal article" date="2016" name="Genome Biol. Evol.">
        <title>Comparative 'omics' of the Fusarium fujikuroi species complex highlights differences in genetic potential and metabolite synthesis.</title>
        <authorList>
            <person name="Niehaus E.-M."/>
            <person name="Muensterkoetter M."/>
            <person name="Proctor R.H."/>
            <person name="Brown D.W."/>
            <person name="Sharon A."/>
            <person name="Idan Y."/>
            <person name="Oren-Young L."/>
            <person name="Sieber C.M."/>
            <person name="Novak O."/>
            <person name="Pencik A."/>
            <person name="Tarkowska D."/>
            <person name="Hromadova K."/>
            <person name="Freeman S."/>
            <person name="Maymon M."/>
            <person name="Elazar M."/>
            <person name="Youssef S.A."/>
            <person name="El-Shabrawy E.S.M."/>
            <person name="Shalaby A.B.A."/>
            <person name="Houterman P."/>
            <person name="Brock N.L."/>
            <person name="Burkhardt I."/>
            <person name="Tsavkelova E.A."/>
            <person name="Dickschat J.S."/>
            <person name="Galuszka P."/>
            <person name="Gueldener U."/>
            <person name="Tudzynski B."/>
        </authorList>
    </citation>
    <scope>NUCLEOTIDE SEQUENCE [LARGE SCALE GENOMIC DNA]</scope>
    <source>
        <strain evidence="3">MRC7560</strain>
    </source>
</reference>
<organism evidence="2 3">
    <name type="scientific">Fusarium mangiferae</name>
    <name type="common">Mango malformation disease fungus</name>
    <dbReference type="NCBI Taxonomy" id="192010"/>
    <lineage>
        <taxon>Eukaryota</taxon>
        <taxon>Fungi</taxon>
        <taxon>Dikarya</taxon>
        <taxon>Ascomycota</taxon>
        <taxon>Pezizomycotina</taxon>
        <taxon>Sordariomycetes</taxon>
        <taxon>Hypocreomycetidae</taxon>
        <taxon>Hypocreales</taxon>
        <taxon>Nectriaceae</taxon>
        <taxon>Fusarium</taxon>
        <taxon>Fusarium fujikuroi species complex</taxon>
    </lineage>
</organism>
<evidence type="ECO:0000313" key="2">
    <source>
        <dbReference type="EMBL" id="CVK92419.1"/>
    </source>
</evidence>
<name>A0A1L7T3D2_FUSMA</name>
<feature type="compositionally biased region" description="Low complexity" evidence="1">
    <location>
        <begin position="247"/>
        <end position="258"/>
    </location>
</feature>
<evidence type="ECO:0000313" key="3">
    <source>
        <dbReference type="Proteomes" id="UP000184255"/>
    </source>
</evidence>
<evidence type="ECO:0000256" key="1">
    <source>
        <dbReference type="SAM" id="MobiDB-lite"/>
    </source>
</evidence>
<protein>
    <submittedName>
        <fullName evidence="2">Uncharacterized protein</fullName>
    </submittedName>
</protein>
<sequence>MHPQVPDAHHSSSQGSLRVVLQDPARPITRRERLPCSVPQTEEQWQSCRSAHGLDTLENILNKIARFEQLDRHELDPWEKLVIIAATIVDLSIGHDEDALELGRVYAYRLGYSTRRRDRAAVLGFIQLLDRLYAGLEHRAFELLVIWNVPPSSLRLWTSNSFEETFSEFSGTILEPKKEIQASVPFYIPFLVKLLRPQYTLNQIQKTLKTKALTSYDWDTFQRTCRDRQYVSCLLSTLGDFRTPHCQTETTTSQPSQELLAPNHKDESDSSSAVHLDKLYRGILYVSITGYTTFDISHELRRQASRAEKEQSVCNRIEKNGTRIKQYSWSDEYHLPVANQAIDDLVSVLVYMRRNMLSKKAQAGILCREDVFRQKVYVQHRGELKVKMSKLQVIIPTTSPKEPLFVSLSSSELSSSQFRHRIAWRVNRGLLLEQGTVLSTTESVFFISMATSLD</sequence>
<proteinExistence type="predicted"/>
<accession>A0A1L7T3D2</accession>
<dbReference type="GeneID" id="65086576"/>
<dbReference type="VEuPathDB" id="FungiDB:FMAN_07315"/>
<comment type="caution">
    <text evidence="2">The sequence shown here is derived from an EMBL/GenBank/DDBJ whole genome shotgun (WGS) entry which is preliminary data.</text>
</comment>
<feature type="region of interest" description="Disordered" evidence="1">
    <location>
        <begin position="1"/>
        <end position="20"/>
    </location>
</feature>
<dbReference type="AlphaFoldDB" id="A0A1L7T3D2"/>